<comment type="subcellular location">
    <subcellularLocation>
        <location evidence="1">Membrane</location>
        <topology evidence="1">Multi-pass membrane protein</topology>
    </subcellularLocation>
</comment>
<proteinExistence type="predicted"/>
<evidence type="ECO:0000256" key="4">
    <source>
        <dbReference type="ARBA" id="ARBA00023136"/>
    </source>
</evidence>
<evidence type="ECO:0000259" key="7">
    <source>
        <dbReference type="Pfam" id="PF06271"/>
    </source>
</evidence>
<gene>
    <name evidence="8" type="ORF">ACFFGH_20075</name>
</gene>
<keyword evidence="3 6" id="KW-1133">Transmembrane helix</keyword>
<evidence type="ECO:0000256" key="2">
    <source>
        <dbReference type="ARBA" id="ARBA00022692"/>
    </source>
</evidence>
<feature type="transmembrane region" description="Helical" evidence="6">
    <location>
        <begin position="131"/>
        <end position="152"/>
    </location>
</feature>
<reference evidence="8 9" key="1">
    <citation type="submission" date="2024-09" db="EMBL/GenBank/DDBJ databases">
        <authorList>
            <person name="Sun Q."/>
            <person name="Mori K."/>
        </authorList>
    </citation>
    <scope>NUCLEOTIDE SEQUENCE [LARGE SCALE GENOMIC DNA]</scope>
    <source>
        <strain evidence="8 9">KCTC 23076</strain>
    </source>
</reference>
<evidence type="ECO:0000313" key="9">
    <source>
        <dbReference type="Proteomes" id="UP001589896"/>
    </source>
</evidence>
<feature type="domain" description="RDD" evidence="7">
    <location>
        <begin position="5"/>
        <end position="165"/>
    </location>
</feature>
<feature type="transmembrane region" description="Helical" evidence="6">
    <location>
        <begin position="12"/>
        <end position="36"/>
    </location>
</feature>
<keyword evidence="9" id="KW-1185">Reference proteome</keyword>
<evidence type="ECO:0000313" key="8">
    <source>
        <dbReference type="EMBL" id="MFC0680140.1"/>
    </source>
</evidence>
<accession>A0ABV6RT32</accession>
<name>A0ABV6RT32_9GAMM</name>
<feature type="transmembrane region" description="Helical" evidence="6">
    <location>
        <begin position="48"/>
        <end position="71"/>
    </location>
</feature>
<evidence type="ECO:0000256" key="5">
    <source>
        <dbReference type="SAM" id="MobiDB-lite"/>
    </source>
</evidence>
<evidence type="ECO:0000256" key="3">
    <source>
        <dbReference type="ARBA" id="ARBA00022989"/>
    </source>
</evidence>
<comment type="caution">
    <text evidence="8">The sequence shown here is derived from an EMBL/GenBank/DDBJ whole genome shotgun (WGS) entry which is preliminary data.</text>
</comment>
<protein>
    <submittedName>
        <fullName evidence="8">RDD family protein</fullName>
    </submittedName>
</protein>
<evidence type="ECO:0000256" key="6">
    <source>
        <dbReference type="SAM" id="Phobius"/>
    </source>
</evidence>
<organism evidence="8 9">
    <name type="scientific">Lysobacter korlensis</name>
    <dbReference type="NCBI Taxonomy" id="553636"/>
    <lineage>
        <taxon>Bacteria</taxon>
        <taxon>Pseudomonadati</taxon>
        <taxon>Pseudomonadota</taxon>
        <taxon>Gammaproteobacteria</taxon>
        <taxon>Lysobacterales</taxon>
        <taxon>Lysobacteraceae</taxon>
        <taxon>Lysobacter</taxon>
    </lineage>
</organism>
<keyword evidence="4 6" id="KW-0472">Membrane</keyword>
<sequence>MRRLVWRRVAACSVDLACSFACIGFMTIGITVAPLVSGTAPPDLSGAVPASALLAASLVCVGPVTVASALYERGRHHATPGKRLLKLRVAAPPRRSLPFGRSLIRSAVKIPAPWMAGHAAAAALVSDPTPLAASWALAGAGVLPIVFLLTMLSPSGRTIHDRLSGTTVLEVNANDRSPDPTTIARSGPTADGESEAKRHLSGLIMLGFLNR</sequence>
<dbReference type="Proteomes" id="UP001589896">
    <property type="component" value="Unassembled WGS sequence"/>
</dbReference>
<keyword evidence="2 6" id="KW-0812">Transmembrane</keyword>
<dbReference type="Pfam" id="PF06271">
    <property type="entry name" value="RDD"/>
    <property type="match status" value="1"/>
</dbReference>
<feature type="region of interest" description="Disordered" evidence="5">
    <location>
        <begin position="173"/>
        <end position="196"/>
    </location>
</feature>
<dbReference type="InterPro" id="IPR010432">
    <property type="entry name" value="RDD"/>
</dbReference>
<evidence type="ECO:0000256" key="1">
    <source>
        <dbReference type="ARBA" id="ARBA00004141"/>
    </source>
</evidence>
<dbReference type="EMBL" id="JBHLTG010000005">
    <property type="protein sequence ID" value="MFC0680140.1"/>
    <property type="molecule type" value="Genomic_DNA"/>
</dbReference>
<dbReference type="RefSeq" id="WP_386671616.1">
    <property type="nucleotide sequence ID" value="NZ_JBHLTG010000005.1"/>
</dbReference>